<dbReference type="PANTHER" id="PTHR48143">
    <property type="entry name" value="ZINC FINGER GRF-TYPE DOMAIN-CONTAINING PROTEIN"/>
    <property type="match status" value="1"/>
</dbReference>
<dbReference type="AlphaFoldDB" id="A0A3B6HRT1"/>
<protein>
    <recommendedName>
        <fullName evidence="6">GRF-type domain-containing protein</fullName>
    </recommendedName>
</protein>
<dbReference type="PROSITE" id="PS51999">
    <property type="entry name" value="ZF_GRF"/>
    <property type="match status" value="1"/>
</dbReference>
<evidence type="ECO:0000256" key="4">
    <source>
        <dbReference type="PROSITE-ProRule" id="PRU01343"/>
    </source>
</evidence>
<organism evidence="7">
    <name type="scientific">Triticum aestivum</name>
    <name type="common">Wheat</name>
    <dbReference type="NCBI Taxonomy" id="4565"/>
    <lineage>
        <taxon>Eukaryota</taxon>
        <taxon>Viridiplantae</taxon>
        <taxon>Streptophyta</taxon>
        <taxon>Embryophyta</taxon>
        <taxon>Tracheophyta</taxon>
        <taxon>Spermatophyta</taxon>
        <taxon>Magnoliopsida</taxon>
        <taxon>Liliopsida</taxon>
        <taxon>Poales</taxon>
        <taxon>Poaceae</taxon>
        <taxon>BOP clade</taxon>
        <taxon>Pooideae</taxon>
        <taxon>Triticodae</taxon>
        <taxon>Triticeae</taxon>
        <taxon>Triticinae</taxon>
        <taxon>Triticum</taxon>
    </lineage>
</organism>
<keyword evidence="1" id="KW-0479">Metal-binding</keyword>
<evidence type="ECO:0000259" key="6">
    <source>
        <dbReference type="PROSITE" id="PS51999"/>
    </source>
</evidence>
<dbReference type="RefSeq" id="XP_044363382.1">
    <property type="nucleotide sequence ID" value="XM_044507447.1"/>
</dbReference>
<keyword evidence="5" id="KW-0175">Coiled coil</keyword>
<gene>
    <name evidence="7" type="primary">LOC123085750</name>
</gene>
<feature type="domain" description="GRF-type" evidence="6">
    <location>
        <begin position="29"/>
        <end position="87"/>
    </location>
</feature>
<dbReference type="PANTHER" id="PTHR48143:SF1">
    <property type="entry name" value="ZINC FINGER GRF-TYPE DOMAIN-CONTAINING PROTEIN"/>
    <property type="match status" value="1"/>
</dbReference>
<evidence type="ECO:0000313" key="7">
    <source>
        <dbReference type="EnsemblPlants" id="TraesCS4A02G130900.1"/>
    </source>
</evidence>
<dbReference type="Proteomes" id="UP000019116">
    <property type="component" value="Chromosome 4A"/>
</dbReference>
<reference evidence="7" key="1">
    <citation type="submission" date="2018-08" db="EMBL/GenBank/DDBJ databases">
        <authorList>
            <person name="Rossello M."/>
        </authorList>
    </citation>
    <scope>NUCLEOTIDE SEQUENCE [LARGE SCALE GENOMIC DNA]</scope>
    <source>
        <strain evidence="7">cv. Chinese Spring</strain>
    </source>
</reference>
<keyword evidence="8" id="KW-1185">Reference proteome</keyword>
<sequence>MSLPCSDQNIRPRKMKNATLPPGVAVLRCWCGDLCKVKEVTDFSDWLGMKFFMCANYEEDPAVALSEYDKPPSPPPLCMYYRWIDTEKPAWAVTEIRERSRRAWNSLFAEERREKAEAEEKAEQERELKEYYAEQHRFFQEMGKKTGKRLVAWRSRNDSERRLVRLRGRERKKGLARPRQQKKLAMEKENIHAGLSRFLW</sequence>
<dbReference type="EnsemblPlants" id="TraesCS4A02G130900.1">
    <property type="protein sequence ID" value="TraesCS4A02G130900.1"/>
    <property type="gene ID" value="TraesCS4A02G130900"/>
</dbReference>
<dbReference type="GeneID" id="123085750"/>
<evidence type="ECO:0000256" key="3">
    <source>
        <dbReference type="ARBA" id="ARBA00022833"/>
    </source>
</evidence>
<dbReference type="Gramene" id="TraesCS4A03G0277900.1">
    <property type="protein sequence ID" value="TraesCS4A03G0277900.1.CDS"/>
    <property type="gene ID" value="TraesCS4A03G0277900"/>
</dbReference>
<reference evidence="7" key="2">
    <citation type="submission" date="2018-10" db="UniProtKB">
        <authorList>
            <consortium name="EnsemblPlants"/>
        </authorList>
    </citation>
    <scope>IDENTIFICATION</scope>
</reference>
<dbReference type="Gramene" id="TraesCS4A02G130900.1">
    <property type="protein sequence ID" value="TraesCS4A02G130900.1"/>
    <property type="gene ID" value="TraesCS4A02G130900"/>
</dbReference>
<dbReference type="KEGG" id="taes:123085750"/>
<name>A0A3B6HRT1_WHEAT</name>
<dbReference type="GO" id="GO:0008270">
    <property type="term" value="F:zinc ion binding"/>
    <property type="evidence" value="ECO:0007669"/>
    <property type="project" value="UniProtKB-KW"/>
</dbReference>
<evidence type="ECO:0000256" key="1">
    <source>
        <dbReference type="ARBA" id="ARBA00022723"/>
    </source>
</evidence>
<dbReference type="SMR" id="A0A3B6HRT1"/>
<proteinExistence type="predicted"/>
<evidence type="ECO:0000256" key="5">
    <source>
        <dbReference type="SAM" id="Coils"/>
    </source>
</evidence>
<dbReference type="InterPro" id="IPR010666">
    <property type="entry name" value="Znf_GRF"/>
</dbReference>
<evidence type="ECO:0000313" key="8">
    <source>
        <dbReference type="Proteomes" id="UP000019116"/>
    </source>
</evidence>
<evidence type="ECO:0000256" key="2">
    <source>
        <dbReference type="ARBA" id="ARBA00022771"/>
    </source>
</evidence>
<feature type="coiled-coil region" evidence="5">
    <location>
        <begin position="101"/>
        <end position="135"/>
    </location>
</feature>
<accession>A0A3B6HRT1</accession>
<keyword evidence="3" id="KW-0862">Zinc</keyword>
<keyword evidence="2 4" id="KW-0863">Zinc-finger</keyword>